<keyword evidence="4 10" id="KW-1134">Transmembrane beta strand</keyword>
<protein>
    <submittedName>
        <fullName evidence="14">TonB-dependent receptor</fullName>
    </submittedName>
</protein>
<gene>
    <name evidence="14" type="ORF">EBAPG3_000990</name>
</gene>
<feature type="domain" description="TonB-dependent receptor-like beta-barrel" evidence="12">
    <location>
        <begin position="353"/>
        <end position="723"/>
    </location>
</feature>
<dbReference type="PANTHER" id="PTHR30069">
    <property type="entry name" value="TONB-DEPENDENT OUTER MEMBRANE RECEPTOR"/>
    <property type="match status" value="1"/>
</dbReference>
<reference evidence="14 15" key="1">
    <citation type="journal article" date="2015" name="Int. J. Syst. Evol. Microbiol.">
        <title>Nitrosospira lacus sp. nov., a psychrotolerant, ammonia-oxidizing bacterium from sandy lake sediment.</title>
        <authorList>
            <person name="Urakawa H."/>
            <person name="Garcia J.C."/>
            <person name="Nielsen J.L."/>
            <person name="Le V.Q."/>
            <person name="Kozlowski J.A."/>
            <person name="Stein L.Y."/>
            <person name="Lim C.K."/>
            <person name="Pommerening-Roser A."/>
            <person name="Martens-Habbena W."/>
            <person name="Stahl D.A."/>
            <person name="Klotz M.G."/>
        </authorList>
    </citation>
    <scope>NUCLEOTIDE SEQUENCE [LARGE SCALE GENOMIC DNA]</scope>
    <source>
        <strain evidence="14 15">APG3</strain>
    </source>
</reference>
<evidence type="ECO:0000313" key="15">
    <source>
        <dbReference type="Proteomes" id="UP000012179"/>
    </source>
</evidence>
<dbReference type="Pfam" id="PF07715">
    <property type="entry name" value="Plug"/>
    <property type="match status" value="1"/>
</dbReference>
<dbReference type="PANTHER" id="PTHR30069:SF40">
    <property type="entry name" value="TONB-DEPENDENT RECEPTOR NMB0964-RELATED"/>
    <property type="match status" value="1"/>
</dbReference>
<evidence type="ECO:0000256" key="3">
    <source>
        <dbReference type="ARBA" id="ARBA00022448"/>
    </source>
</evidence>
<dbReference type="InterPro" id="IPR039426">
    <property type="entry name" value="TonB-dep_rcpt-like"/>
</dbReference>
<name>A0A1W6SL01_9PROT</name>
<evidence type="ECO:0000256" key="6">
    <source>
        <dbReference type="ARBA" id="ARBA00023077"/>
    </source>
</evidence>
<dbReference type="InterPro" id="IPR036942">
    <property type="entry name" value="Beta-barrel_TonB_sf"/>
</dbReference>
<evidence type="ECO:0000256" key="10">
    <source>
        <dbReference type="PROSITE-ProRule" id="PRU01360"/>
    </source>
</evidence>
<dbReference type="InterPro" id="IPR012910">
    <property type="entry name" value="Plug_dom"/>
</dbReference>
<dbReference type="AlphaFoldDB" id="A0A1W6SL01"/>
<evidence type="ECO:0000256" key="9">
    <source>
        <dbReference type="ARBA" id="ARBA00023237"/>
    </source>
</evidence>
<dbReference type="InterPro" id="IPR037066">
    <property type="entry name" value="Plug_dom_sf"/>
</dbReference>
<comment type="subcellular location">
    <subcellularLocation>
        <location evidence="1 10">Cell outer membrane</location>
        <topology evidence="1 10">Multi-pass membrane protein</topology>
    </subcellularLocation>
</comment>
<dbReference type="GO" id="GO:0044718">
    <property type="term" value="P:siderophore transmembrane transport"/>
    <property type="evidence" value="ECO:0007669"/>
    <property type="project" value="TreeGrafter"/>
</dbReference>
<comment type="similarity">
    <text evidence="2 10 11">Belongs to the TonB-dependent receptor family.</text>
</comment>
<evidence type="ECO:0000313" key="14">
    <source>
        <dbReference type="EMBL" id="ARO86468.1"/>
    </source>
</evidence>
<dbReference type="Proteomes" id="UP000012179">
    <property type="component" value="Chromosome"/>
</dbReference>
<evidence type="ECO:0000256" key="11">
    <source>
        <dbReference type="RuleBase" id="RU003357"/>
    </source>
</evidence>
<dbReference type="GO" id="GO:0009279">
    <property type="term" value="C:cell outer membrane"/>
    <property type="evidence" value="ECO:0007669"/>
    <property type="project" value="UniProtKB-SubCell"/>
</dbReference>
<evidence type="ECO:0000259" key="13">
    <source>
        <dbReference type="Pfam" id="PF07715"/>
    </source>
</evidence>
<feature type="domain" description="TonB-dependent receptor plug" evidence="13">
    <location>
        <begin position="129"/>
        <end position="233"/>
    </location>
</feature>
<dbReference type="Gene3D" id="2.170.130.10">
    <property type="entry name" value="TonB-dependent receptor, plug domain"/>
    <property type="match status" value="1"/>
</dbReference>
<evidence type="ECO:0000256" key="8">
    <source>
        <dbReference type="ARBA" id="ARBA00023170"/>
    </source>
</evidence>
<evidence type="ECO:0000259" key="12">
    <source>
        <dbReference type="Pfam" id="PF00593"/>
    </source>
</evidence>
<keyword evidence="5 10" id="KW-0812">Transmembrane</keyword>
<keyword evidence="6 11" id="KW-0798">TonB box</keyword>
<dbReference type="KEGG" id="nlc:EBAPG3_000990"/>
<organism evidence="14 15">
    <name type="scientific">Nitrosospira lacus</name>
    <dbReference type="NCBI Taxonomy" id="1288494"/>
    <lineage>
        <taxon>Bacteria</taxon>
        <taxon>Pseudomonadati</taxon>
        <taxon>Pseudomonadota</taxon>
        <taxon>Betaproteobacteria</taxon>
        <taxon>Nitrosomonadales</taxon>
        <taxon>Nitrosomonadaceae</taxon>
        <taxon>Nitrosospira</taxon>
    </lineage>
</organism>
<keyword evidence="8 14" id="KW-0675">Receptor</keyword>
<dbReference type="GO" id="GO:0015344">
    <property type="term" value="F:siderophore uptake transmembrane transporter activity"/>
    <property type="evidence" value="ECO:0007669"/>
    <property type="project" value="TreeGrafter"/>
</dbReference>
<dbReference type="Gene3D" id="2.40.170.20">
    <property type="entry name" value="TonB-dependent receptor, beta-barrel domain"/>
    <property type="match status" value="1"/>
</dbReference>
<evidence type="ECO:0000256" key="1">
    <source>
        <dbReference type="ARBA" id="ARBA00004571"/>
    </source>
</evidence>
<dbReference type="eggNOG" id="COG4206">
    <property type="taxonomic scope" value="Bacteria"/>
</dbReference>
<evidence type="ECO:0000256" key="7">
    <source>
        <dbReference type="ARBA" id="ARBA00023136"/>
    </source>
</evidence>
<evidence type="ECO:0000256" key="2">
    <source>
        <dbReference type="ARBA" id="ARBA00009810"/>
    </source>
</evidence>
<dbReference type="EMBL" id="CP021106">
    <property type="protein sequence ID" value="ARO86468.1"/>
    <property type="molecule type" value="Genomic_DNA"/>
</dbReference>
<keyword evidence="9 10" id="KW-0998">Cell outer membrane</keyword>
<dbReference type="SUPFAM" id="SSF56935">
    <property type="entry name" value="Porins"/>
    <property type="match status" value="1"/>
</dbReference>
<proteinExistence type="inferred from homology"/>
<keyword evidence="7 10" id="KW-0472">Membrane</keyword>
<keyword evidence="3 10" id="KW-0813">Transport</keyword>
<dbReference type="Pfam" id="PF00593">
    <property type="entry name" value="TonB_dep_Rec_b-barrel"/>
    <property type="match status" value="1"/>
</dbReference>
<dbReference type="PROSITE" id="PS52016">
    <property type="entry name" value="TONB_DEPENDENT_REC_3"/>
    <property type="match status" value="1"/>
</dbReference>
<evidence type="ECO:0000256" key="4">
    <source>
        <dbReference type="ARBA" id="ARBA00022452"/>
    </source>
</evidence>
<keyword evidence="15" id="KW-1185">Reference proteome</keyword>
<dbReference type="InterPro" id="IPR000531">
    <property type="entry name" value="Beta-barrel_TonB"/>
</dbReference>
<evidence type="ECO:0000256" key="5">
    <source>
        <dbReference type="ARBA" id="ARBA00022692"/>
    </source>
</evidence>
<accession>A0A1W6SL01</accession>
<sequence>MYLGKKKLTGAVTQLSCAQDSSFPCIKEVGMNYSSSNVWGALSQYVESILKESLSKPPILPAEYVTAVLRGGSRRRRDPSAQSGLGSAIIMLASVASGIASVQAQDMGNGSVLPSVVVTATPFENRSELDMAQPVSVLRGEDLRRKREASLGDTLSRELGVASSSFGPAAGRPIIRGLDGPRIRVLENGIGTLDLSSISPDHAVTVESLNASQIEILRGPSTLLYGSGASGGVVNVVSGRIPNRLFKSPKGDIELRGNTATEERTGAFNATGSIGGRASWSVGGFKRKTGDYHIPGRADESNPSSEKGVVRNSAIDTGGISAGGSLVGERGFIGGSISRLESEYGIPSPEGSKIDLKQTRYDLSGELDKPLIGFEKLKVRTGYNDYKHNEIEGTGQIATRFKNQGLESRAELLHAPIANWKGVFGIQFQDRNFSALGEEAVIPVTKSRSTGIFLVEERNWDRWRLELGGRIERATQDPQNNTNPARAFNLYNVSAGTLWKIMEGYGLGLSATRGQRAPSTEELYIKGAHRGTATFQTGDGTLASETTSNIDLALRKNTGLIKWKINVFHNWIDNYIFVRSADINGDGVADRGDDTGTLDPGGEFLVQNFAQTGARFFGAEAEVILALKPDATELRLFTDYVRGKLDTGSNVPRITPQRFGLELNHKVGSWTANVNAFHVTRQNRVAELETSTPGYTLVNVDLSYRIKETKSNGIKIFLQGKNLLNEEVRVHTSFLKNFAPLPGIAAVIGLKGEF</sequence>